<evidence type="ECO:0000313" key="3">
    <source>
        <dbReference type="Proteomes" id="UP001144323"/>
    </source>
</evidence>
<gene>
    <name evidence="2" type="ORF">LMG27198_36670</name>
</gene>
<evidence type="ECO:0000313" key="2">
    <source>
        <dbReference type="EMBL" id="GLI94675.1"/>
    </source>
</evidence>
<comment type="caution">
    <text evidence="2">The sequence shown here is derived from an EMBL/GenBank/DDBJ whole genome shotgun (WGS) entry which is preliminary data.</text>
</comment>
<dbReference type="EMBL" id="BSEC01000001">
    <property type="protein sequence ID" value="GLI94675.1"/>
    <property type="molecule type" value="Genomic_DNA"/>
</dbReference>
<proteinExistence type="predicted"/>
<dbReference type="InterPro" id="IPR008840">
    <property type="entry name" value="Sipho_Gp157"/>
</dbReference>
<dbReference type="RefSeq" id="WP_281804814.1">
    <property type="nucleotide sequence ID" value="NZ_BSEC01000001.1"/>
</dbReference>
<dbReference type="Proteomes" id="UP001144323">
    <property type="component" value="Unassembled WGS sequence"/>
</dbReference>
<reference evidence="2" key="1">
    <citation type="journal article" date="2023" name="Int. J. Syst. Evol. Microbiol.">
        <title>Methylocystis iwaonis sp. nov., a type II methane-oxidizing bacterium from surface soil of a rice paddy field in Japan, and emended description of the genus Methylocystis (ex Whittenbury et al. 1970) Bowman et al. 1993.</title>
        <authorList>
            <person name="Kaise H."/>
            <person name="Sawadogo J.B."/>
            <person name="Alam M.S."/>
            <person name="Ueno C."/>
            <person name="Dianou D."/>
            <person name="Shinjo R."/>
            <person name="Asakawa S."/>
        </authorList>
    </citation>
    <scope>NUCLEOTIDE SEQUENCE</scope>
    <source>
        <strain evidence="2">LMG27198</strain>
    </source>
</reference>
<keyword evidence="3" id="KW-1185">Reference proteome</keyword>
<keyword evidence="1" id="KW-0175">Coiled coil</keyword>
<name>A0A9W6GXG6_9HYPH</name>
<feature type="coiled-coil region" evidence="1">
    <location>
        <begin position="62"/>
        <end position="89"/>
    </location>
</feature>
<accession>A0A9W6GXG6</accession>
<sequence length="196" mass="21533">MNVDPRFALQQELVAQQNLLEQIRSLAETDPDFAADIIEGQTNLVELISAVDATILDDEVLLEGVKTALDKLQNRKRAAENRIELKRRLLLHALDEAGLKTLRTPSSTLSLRDAGIKAIALSPEDIPSRFWKAQPPKLDQEALTKAIRAREKALKEAESIEDPEARQRALATVDALHPPIPGVAASNGGLTLSRRV</sequence>
<protein>
    <submittedName>
        <fullName evidence="2">Uncharacterized protein</fullName>
    </submittedName>
</protein>
<dbReference type="AlphaFoldDB" id="A0A9W6GXG6"/>
<dbReference type="Pfam" id="PF05565">
    <property type="entry name" value="Sipho_Gp157"/>
    <property type="match status" value="1"/>
</dbReference>
<organism evidence="2 3">
    <name type="scientific">Methylocystis echinoides</name>
    <dbReference type="NCBI Taxonomy" id="29468"/>
    <lineage>
        <taxon>Bacteria</taxon>
        <taxon>Pseudomonadati</taxon>
        <taxon>Pseudomonadota</taxon>
        <taxon>Alphaproteobacteria</taxon>
        <taxon>Hyphomicrobiales</taxon>
        <taxon>Methylocystaceae</taxon>
        <taxon>Methylocystis</taxon>
    </lineage>
</organism>
<evidence type="ECO:0000256" key="1">
    <source>
        <dbReference type="SAM" id="Coils"/>
    </source>
</evidence>